<dbReference type="AlphaFoldDB" id="A0A098S8Z7"/>
<dbReference type="Proteomes" id="UP000029736">
    <property type="component" value="Unassembled WGS sequence"/>
</dbReference>
<accession>A0A098S8Z7</accession>
<keyword evidence="2" id="KW-1185">Reference proteome</keyword>
<name>A0A098S8Z7_9BACT</name>
<proteinExistence type="predicted"/>
<comment type="caution">
    <text evidence="1">The sequence shown here is derived from an EMBL/GenBank/DDBJ whole genome shotgun (WGS) entry which is preliminary data.</text>
</comment>
<evidence type="ECO:0000313" key="2">
    <source>
        <dbReference type="Proteomes" id="UP000029736"/>
    </source>
</evidence>
<dbReference type="STRING" id="1524460.IX84_04400"/>
<protein>
    <submittedName>
        <fullName evidence="1">Uncharacterized protein</fullName>
    </submittedName>
</protein>
<evidence type="ECO:0000313" key="1">
    <source>
        <dbReference type="EMBL" id="KGE89029.1"/>
    </source>
</evidence>
<gene>
    <name evidence="1" type="ORF">IX84_04400</name>
</gene>
<dbReference type="EMBL" id="JPOS01000012">
    <property type="protein sequence ID" value="KGE89029.1"/>
    <property type="molecule type" value="Genomic_DNA"/>
</dbReference>
<organism evidence="1 2">
    <name type="scientific">Phaeodactylibacter xiamenensis</name>
    <dbReference type="NCBI Taxonomy" id="1524460"/>
    <lineage>
        <taxon>Bacteria</taxon>
        <taxon>Pseudomonadati</taxon>
        <taxon>Bacteroidota</taxon>
        <taxon>Saprospiria</taxon>
        <taxon>Saprospirales</taxon>
        <taxon>Haliscomenobacteraceae</taxon>
        <taxon>Phaeodactylibacter</taxon>
    </lineage>
</organism>
<sequence>MAGFTSNLSAQKHDYTWLFSEQYITSNDWGEASRLDFNSSPPVISAPDSVQMIFGGTNFTMSNAEGGLIFYTNGCEIHNARHQLMENGDGINPGDVHDHQCDESQYSPGYTVPTQGALALPKPNTPNIFYLFHIRSAYDPILGAPYGALIQLLYTVVDSAQNEGNGSVVEKNMSA</sequence>
<reference evidence="1 2" key="1">
    <citation type="journal article" date="2014" name="Int. J. Syst. Evol. Microbiol.">
        <title>Phaeodactylibacter xiamenensis gen. nov., sp. nov., a member of the family Saprospiraceae isolated from the marine alga Phaeodactylum tricornutum.</title>
        <authorList>
            <person name="Chen Z.Jr."/>
            <person name="Lei X."/>
            <person name="Lai Q."/>
            <person name="Li Y."/>
            <person name="Zhang B."/>
            <person name="Zhang J."/>
            <person name="Zhang H."/>
            <person name="Yang L."/>
            <person name="Zheng W."/>
            <person name="Tian Y."/>
            <person name="Yu Z."/>
            <person name="Xu H.Jr."/>
            <person name="Zheng T."/>
        </authorList>
    </citation>
    <scope>NUCLEOTIDE SEQUENCE [LARGE SCALE GENOMIC DNA]</scope>
    <source>
        <strain evidence="1 2">KD52</strain>
    </source>
</reference>